<proteinExistence type="predicted"/>
<organism evidence="2 3">
    <name type="scientific">Sinosporangium siamense</name>
    <dbReference type="NCBI Taxonomy" id="1367973"/>
    <lineage>
        <taxon>Bacteria</taxon>
        <taxon>Bacillati</taxon>
        <taxon>Actinomycetota</taxon>
        <taxon>Actinomycetes</taxon>
        <taxon>Streptosporangiales</taxon>
        <taxon>Streptosporangiaceae</taxon>
        <taxon>Sinosporangium</taxon>
    </lineage>
</organism>
<protein>
    <submittedName>
        <fullName evidence="2">Uncharacterized protein</fullName>
    </submittedName>
</protein>
<sequence>MAASTEPPRPPYPPKPAFPPRPTNPPAVGRPVPPPPTYAPTVPPPPSSAPKVPSAATRTWKLVSGVSISAIGIYLLVEGAQGNEEAMRRAKTSWSNALAGTLGVEFTSSAATAVAKLNSTMLKIEHALPSGGGAINFEAAKVNTKDLASFHEPPKREPGQPPKLPPAARSSTGPPAIPTDKHPRRRRARARNQRRMRRPAEAM</sequence>
<keyword evidence="3" id="KW-1185">Reference proteome</keyword>
<feature type="compositionally biased region" description="Basic and acidic residues" evidence="1">
    <location>
        <begin position="149"/>
        <end position="158"/>
    </location>
</feature>
<evidence type="ECO:0000313" key="2">
    <source>
        <dbReference type="EMBL" id="GII97050.1"/>
    </source>
</evidence>
<dbReference type="EMBL" id="BOOW01000054">
    <property type="protein sequence ID" value="GII97050.1"/>
    <property type="molecule type" value="Genomic_DNA"/>
</dbReference>
<comment type="caution">
    <text evidence="2">The sequence shown here is derived from an EMBL/GenBank/DDBJ whole genome shotgun (WGS) entry which is preliminary data.</text>
</comment>
<evidence type="ECO:0000256" key="1">
    <source>
        <dbReference type="SAM" id="MobiDB-lite"/>
    </source>
</evidence>
<feature type="compositionally biased region" description="Basic residues" evidence="1">
    <location>
        <begin position="182"/>
        <end position="197"/>
    </location>
</feature>
<dbReference type="PRINTS" id="PR01217">
    <property type="entry name" value="PRICHEXTENSN"/>
</dbReference>
<reference evidence="2" key="1">
    <citation type="submission" date="2021-01" db="EMBL/GenBank/DDBJ databases">
        <title>Whole genome shotgun sequence of Sinosporangium siamense NBRC 109515.</title>
        <authorList>
            <person name="Komaki H."/>
            <person name="Tamura T."/>
        </authorList>
    </citation>
    <scope>NUCLEOTIDE SEQUENCE</scope>
    <source>
        <strain evidence="2">NBRC 109515</strain>
    </source>
</reference>
<evidence type="ECO:0000313" key="3">
    <source>
        <dbReference type="Proteomes" id="UP000606172"/>
    </source>
</evidence>
<gene>
    <name evidence="2" type="ORF">Ssi02_72810</name>
</gene>
<dbReference type="AlphaFoldDB" id="A0A919V9C1"/>
<name>A0A919V9C1_9ACTN</name>
<accession>A0A919V9C1</accession>
<feature type="compositionally biased region" description="Pro residues" evidence="1">
    <location>
        <begin position="31"/>
        <end position="48"/>
    </location>
</feature>
<dbReference type="Proteomes" id="UP000606172">
    <property type="component" value="Unassembled WGS sequence"/>
</dbReference>
<feature type="compositionally biased region" description="Pro residues" evidence="1">
    <location>
        <begin position="7"/>
        <end position="25"/>
    </location>
</feature>
<feature type="region of interest" description="Disordered" evidence="1">
    <location>
        <begin position="149"/>
        <end position="203"/>
    </location>
</feature>
<feature type="region of interest" description="Disordered" evidence="1">
    <location>
        <begin position="1"/>
        <end position="53"/>
    </location>
</feature>